<protein>
    <recommendedName>
        <fullName evidence="12">Chemotaxis protein</fullName>
    </recommendedName>
</protein>
<feature type="domain" description="Methyl-accepting transducer" evidence="8">
    <location>
        <begin position="145"/>
        <end position="381"/>
    </location>
</feature>
<evidence type="ECO:0000313" key="10">
    <source>
        <dbReference type="EMBL" id="OEF99843.1"/>
    </source>
</evidence>
<keyword evidence="4 6" id="KW-0807">Transducer</keyword>
<dbReference type="Gene3D" id="1.10.287.950">
    <property type="entry name" value="Methyl-accepting chemotaxis protein"/>
    <property type="match status" value="1"/>
</dbReference>
<comment type="caution">
    <text evidence="10">The sequence shown here is derived from an EMBL/GenBank/DDBJ whole genome shotgun (WGS) entry which is preliminary data.</text>
</comment>
<dbReference type="GO" id="GO:0005886">
    <property type="term" value="C:plasma membrane"/>
    <property type="evidence" value="ECO:0007669"/>
    <property type="project" value="UniProtKB-SubCell"/>
</dbReference>
<dbReference type="EMBL" id="MIJF01000013">
    <property type="protein sequence ID" value="OEF99843.1"/>
    <property type="molecule type" value="Genomic_DNA"/>
</dbReference>
<evidence type="ECO:0000256" key="7">
    <source>
        <dbReference type="SAM" id="Phobius"/>
    </source>
</evidence>
<dbReference type="Pfam" id="PF00672">
    <property type="entry name" value="HAMP"/>
    <property type="match status" value="1"/>
</dbReference>
<feature type="transmembrane region" description="Helical" evidence="7">
    <location>
        <begin position="14"/>
        <end position="34"/>
    </location>
</feature>
<evidence type="ECO:0000256" key="5">
    <source>
        <dbReference type="ARBA" id="ARBA00029447"/>
    </source>
</evidence>
<evidence type="ECO:0000256" key="1">
    <source>
        <dbReference type="ARBA" id="ARBA00004236"/>
    </source>
</evidence>
<dbReference type="SMART" id="SM00283">
    <property type="entry name" value="MA"/>
    <property type="match status" value="1"/>
</dbReference>
<evidence type="ECO:0000313" key="11">
    <source>
        <dbReference type="Proteomes" id="UP000243739"/>
    </source>
</evidence>
<dbReference type="Pfam" id="PF00015">
    <property type="entry name" value="MCPsignal"/>
    <property type="match status" value="1"/>
</dbReference>
<feature type="domain" description="HAMP" evidence="9">
    <location>
        <begin position="73"/>
        <end position="126"/>
    </location>
</feature>
<accession>A0A1D2YVY9</accession>
<dbReference type="PROSITE" id="PS50111">
    <property type="entry name" value="CHEMOTAXIS_TRANSDUC_2"/>
    <property type="match status" value="1"/>
</dbReference>
<comment type="similarity">
    <text evidence="5">Belongs to the methyl-accepting chemotaxis (MCP) protein family.</text>
</comment>
<keyword evidence="7" id="KW-1133">Transmembrane helix</keyword>
<dbReference type="GO" id="GO:0007165">
    <property type="term" value="P:signal transduction"/>
    <property type="evidence" value="ECO:0007669"/>
    <property type="project" value="UniProtKB-KW"/>
</dbReference>
<comment type="subcellular location">
    <subcellularLocation>
        <location evidence="1">Cell membrane</location>
    </subcellularLocation>
</comment>
<gene>
    <name evidence="10" type="ORF">BHF71_01320</name>
</gene>
<keyword evidence="11" id="KW-1185">Reference proteome</keyword>
<dbReference type="PROSITE" id="PS50885">
    <property type="entry name" value="HAMP"/>
    <property type="match status" value="1"/>
</dbReference>
<evidence type="ECO:0000256" key="6">
    <source>
        <dbReference type="PROSITE-ProRule" id="PRU00284"/>
    </source>
</evidence>
<dbReference type="PANTHER" id="PTHR32089:SF112">
    <property type="entry name" value="LYSOZYME-LIKE PROTEIN-RELATED"/>
    <property type="match status" value="1"/>
</dbReference>
<evidence type="ECO:0000259" key="8">
    <source>
        <dbReference type="PROSITE" id="PS50111"/>
    </source>
</evidence>
<dbReference type="PANTHER" id="PTHR32089">
    <property type="entry name" value="METHYL-ACCEPTING CHEMOTAXIS PROTEIN MCPB"/>
    <property type="match status" value="1"/>
</dbReference>
<dbReference type="AlphaFoldDB" id="A0A1D2YVY9"/>
<sequence>MEKRKFKNGLTKKILLSAIIVSIITYGTSAFFLIVLREYLESRFEFLTYEMMIMIVLALGIFWTSLLGYIGSKLLTKPLSELEQSTRSASTGDLRTEVKIVKSDDELRALGIAFNKMIENLSNMVKDINNNFNSTEGIVNDLTLAIEEAVHTAENIAKTIDEMAKGAESQAIAMNSTVESLNQINDLSHEVNLKADRTKEYSHQMEKMLNQSMDAVHELIEGLKLITRTNQESLSNVKSLEENADEIGTITEVVRDIAEQTNLLALNASIEAARAGEHGKGFAVVATEVRNLADQSSKAVQNISDLIGQMQQEVARVADKIAEQVKLANRESDRGENTKDVIFNVKKSVEQVVASIEEISVIAQRQVGHIQHTLDEANNVAAVADQTSAGAQEITSSTEQQTAFIGEIATKIKFLRESSYQLKQTIDKFQV</sequence>
<dbReference type="Proteomes" id="UP000243739">
    <property type="component" value="Unassembled WGS sequence"/>
</dbReference>
<proteinExistence type="inferred from homology"/>
<dbReference type="SUPFAM" id="SSF58104">
    <property type="entry name" value="Methyl-accepting chemotaxis protein (MCP) signaling domain"/>
    <property type="match status" value="1"/>
</dbReference>
<reference evidence="10 11" key="1">
    <citation type="submission" date="2016-09" db="EMBL/GenBank/DDBJ databases">
        <title>Draft genome sequence for the type strain of Vulcanibacillus modesticaldus BR, a strictly anaerobic, moderately thermophilic, and nitrate-reducing bacterium from deep sea-hydrothermal vents of the Mid-Atlantic Ridge.</title>
        <authorList>
            <person name="Abin C.A."/>
            <person name="Hollibaugh J.T."/>
        </authorList>
    </citation>
    <scope>NUCLEOTIDE SEQUENCE [LARGE SCALE GENOMIC DNA]</scope>
    <source>
        <strain evidence="10 11">BR</strain>
    </source>
</reference>
<dbReference type="CDD" id="cd06225">
    <property type="entry name" value="HAMP"/>
    <property type="match status" value="1"/>
</dbReference>
<evidence type="ECO:0000256" key="4">
    <source>
        <dbReference type="ARBA" id="ARBA00023224"/>
    </source>
</evidence>
<keyword evidence="3 7" id="KW-0472">Membrane</keyword>
<evidence type="ECO:0008006" key="12">
    <source>
        <dbReference type="Google" id="ProtNLM"/>
    </source>
</evidence>
<organism evidence="10 11">
    <name type="scientific">Vulcanibacillus modesticaldus</name>
    <dbReference type="NCBI Taxonomy" id="337097"/>
    <lineage>
        <taxon>Bacteria</taxon>
        <taxon>Bacillati</taxon>
        <taxon>Bacillota</taxon>
        <taxon>Bacilli</taxon>
        <taxon>Bacillales</taxon>
        <taxon>Bacillaceae</taxon>
        <taxon>Vulcanibacillus</taxon>
    </lineage>
</organism>
<evidence type="ECO:0000256" key="2">
    <source>
        <dbReference type="ARBA" id="ARBA00022475"/>
    </source>
</evidence>
<dbReference type="InterPro" id="IPR003660">
    <property type="entry name" value="HAMP_dom"/>
</dbReference>
<dbReference type="STRING" id="337097.BHF71_01320"/>
<name>A0A1D2YVY9_9BACI</name>
<evidence type="ECO:0000259" key="9">
    <source>
        <dbReference type="PROSITE" id="PS50885"/>
    </source>
</evidence>
<keyword evidence="2" id="KW-1003">Cell membrane</keyword>
<feature type="transmembrane region" description="Helical" evidence="7">
    <location>
        <begin position="46"/>
        <end position="70"/>
    </location>
</feature>
<dbReference type="InterPro" id="IPR004089">
    <property type="entry name" value="MCPsignal_dom"/>
</dbReference>
<dbReference type="SMART" id="SM00304">
    <property type="entry name" value="HAMP"/>
    <property type="match status" value="1"/>
</dbReference>
<dbReference type="Gene3D" id="6.10.340.10">
    <property type="match status" value="1"/>
</dbReference>
<evidence type="ECO:0000256" key="3">
    <source>
        <dbReference type="ARBA" id="ARBA00023136"/>
    </source>
</evidence>
<keyword evidence="7" id="KW-0812">Transmembrane</keyword>
<dbReference type="RefSeq" id="WP_069656330.1">
    <property type="nucleotide sequence ID" value="NZ_MIJF01000013.1"/>
</dbReference>